<feature type="compositionally biased region" description="Low complexity" evidence="1">
    <location>
        <begin position="91"/>
        <end position="102"/>
    </location>
</feature>
<evidence type="ECO:0000313" key="2">
    <source>
        <dbReference type="EMBL" id="TPX15482.1"/>
    </source>
</evidence>
<gene>
    <name evidence="2" type="ORF">E0L32_004462</name>
</gene>
<feature type="region of interest" description="Disordered" evidence="1">
    <location>
        <begin position="1"/>
        <end position="67"/>
    </location>
</feature>
<dbReference type="AlphaFoldDB" id="A0A507AZR0"/>
<protein>
    <submittedName>
        <fullName evidence="2">Uncharacterized protein</fullName>
    </submittedName>
</protein>
<dbReference type="InParanoid" id="A0A507AZR0"/>
<dbReference type="STRING" id="1093900.A0A507AZR0"/>
<sequence length="312" mass="33435">MQHHPPPIKLDPVPPARRIPLGGAHPSPPQVQPGHVRLDGPQQPPALGEPHAPDPLGEQVARPQDPARVQLALAKVLEDRLLRRGGEHAGLPQPAADALADAPQRRDEPRRAQDHGPDGRAEVLAEVERQDVAAARKVAQRRPARGHGLPQPRAVHVHGDAAARRGPGLERAQLRQRHHGPRGGGGVLDADHPRGRLVHVVGDDGVLLGVPGRQVPPVQGPHGLDHGAAQVRDAAGLPVHDVGARVDEDGVRRLREQRPERELVGHRPADHEGGRLVPAELGHPLLEERGRLIFGVDIVMQGCFGDGLEHAE</sequence>
<feature type="region of interest" description="Disordered" evidence="1">
    <location>
        <begin position="84"/>
        <end position="119"/>
    </location>
</feature>
<keyword evidence="3" id="KW-1185">Reference proteome</keyword>
<reference evidence="2 3" key="1">
    <citation type="submission" date="2019-06" db="EMBL/GenBank/DDBJ databases">
        <title>Draft genome sequence of the filamentous fungus Phialemoniopsis curvata isolated from diesel fuel.</title>
        <authorList>
            <person name="Varaljay V.A."/>
            <person name="Lyon W.J."/>
            <person name="Crouch A.L."/>
            <person name="Drake C.E."/>
            <person name="Hollomon J.M."/>
            <person name="Nadeau L.J."/>
            <person name="Nunn H.S."/>
            <person name="Stevenson B.S."/>
            <person name="Bojanowski C.L."/>
            <person name="Crookes-Goodson W.J."/>
        </authorList>
    </citation>
    <scope>NUCLEOTIDE SEQUENCE [LARGE SCALE GENOMIC DNA]</scope>
    <source>
        <strain evidence="2 3">D216</strain>
    </source>
</reference>
<name>A0A507AZR0_9PEZI</name>
<dbReference type="EMBL" id="SKBQ01000021">
    <property type="protein sequence ID" value="TPX15482.1"/>
    <property type="molecule type" value="Genomic_DNA"/>
</dbReference>
<dbReference type="Proteomes" id="UP000319257">
    <property type="component" value="Unassembled WGS sequence"/>
</dbReference>
<proteinExistence type="predicted"/>
<feature type="compositionally biased region" description="Basic and acidic residues" evidence="1">
    <location>
        <begin position="103"/>
        <end position="119"/>
    </location>
</feature>
<evidence type="ECO:0000256" key="1">
    <source>
        <dbReference type="SAM" id="MobiDB-lite"/>
    </source>
</evidence>
<comment type="caution">
    <text evidence="2">The sequence shown here is derived from an EMBL/GenBank/DDBJ whole genome shotgun (WGS) entry which is preliminary data.</text>
</comment>
<dbReference type="RefSeq" id="XP_030997193.1">
    <property type="nucleotide sequence ID" value="XM_031138875.1"/>
</dbReference>
<feature type="compositionally biased region" description="Pro residues" evidence="1">
    <location>
        <begin position="1"/>
        <end position="17"/>
    </location>
</feature>
<evidence type="ECO:0000313" key="3">
    <source>
        <dbReference type="Proteomes" id="UP000319257"/>
    </source>
</evidence>
<accession>A0A507AZR0</accession>
<dbReference type="GeneID" id="41971909"/>
<organism evidence="2 3">
    <name type="scientific">Thyridium curvatum</name>
    <dbReference type="NCBI Taxonomy" id="1093900"/>
    <lineage>
        <taxon>Eukaryota</taxon>
        <taxon>Fungi</taxon>
        <taxon>Dikarya</taxon>
        <taxon>Ascomycota</taxon>
        <taxon>Pezizomycotina</taxon>
        <taxon>Sordariomycetes</taxon>
        <taxon>Sordariomycetidae</taxon>
        <taxon>Thyridiales</taxon>
        <taxon>Thyridiaceae</taxon>
        <taxon>Thyridium</taxon>
    </lineage>
</organism>